<evidence type="ECO:0000313" key="3">
    <source>
        <dbReference type="Proteomes" id="UP001642540"/>
    </source>
</evidence>
<sequence length="108" mass="12180">MANRAGRIIQVVPKKYFHSSLFKNNVLNCWGSNPKLRTSPRLLGFSASIAVFGLGAQFFKNDISQRKNGPVVWNRILSEQEGDILYSVHNEDKEKVPCESPSTLFLKV</sequence>
<proteinExistence type="predicted"/>
<keyword evidence="3" id="KW-1185">Reference proteome</keyword>
<organism evidence="2 3">
    <name type="scientific">Orchesella dallaii</name>
    <dbReference type="NCBI Taxonomy" id="48710"/>
    <lineage>
        <taxon>Eukaryota</taxon>
        <taxon>Metazoa</taxon>
        <taxon>Ecdysozoa</taxon>
        <taxon>Arthropoda</taxon>
        <taxon>Hexapoda</taxon>
        <taxon>Collembola</taxon>
        <taxon>Entomobryomorpha</taxon>
        <taxon>Entomobryoidea</taxon>
        <taxon>Orchesellidae</taxon>
        <taxon>Orchesellinae</taxon>
        <taxon>Orchesella</taxon>
    </lineage>
</organism>
<name>A0ABP1QFM3_9HEXA</name>
<keyword evidence="1" id="KW-0472">Membrane</keyword>
<comment type="caution">
    <text evidence="2">The sequence shown here is derived from an EMBL/GenBank/DDBJ whole genome shotgun (WGS) entry which is preliminary data.</text>
</comment>
<evidence type="ECO:0000313" key="2">
    <source>
        <dbReference type="EMBL" id="CAL8101159.1"/>
    </source>
</evidence>
<gene>
    <name evidence="2" type="ORF">ODALV1_LOCUS10748</name>
</gene>
<accession>A0ABP1QFM3</accession>
<feature type="transmembrane region" description="Helical" evidence="1">
    <location>
        <begin position="42"/>
        <end position="59"/>
    </location>
</feature>
<dbReference type="Proteomes" id="UP001642540">
    <property type="component" value="Unassembled WGS sequence"/>
</dbReference>
<evidence type="ECO:0000256" key="1">
    <source>
        <dbReference type="SAM" id="Phobius"/>
    </source>
</evidence>
<keyword evidence="1" id="KW-0812">Transmembrane</keyword>
<keyword evidence="1" id="KW-1133">Transmembrane helix</keyword>
<reference evidence="2 3" key="1">
    <citation type="submission" date="2024-08" db="EMBL/GenBank/DDBJ databases">
        <authorList>
            <person name="Cucini C."/>
            <person name="Frati F."/>
        </authorList>
    </citation>
    <scope>NUCLEOTIDE SEQUENCE [LARGE SCALE GENOMIC DNA]</scope>
</reference>
<protein>
    <submittedName>
        <fullName evidence="2">Uncharacterized protein</fullName>
    </submittedName>
</protein>
<dbReference type="EMBL" id="CAXLJM020000033">
    <property type="protein sequence ID" value="CAL8101159.1"/>
    <property type="molecule type" value="Genomic_DNA"/>
</dbReference>